<dbReference type="AlphaFoldDB" id="A0A285CPW0"/>
<evidence type="ECO:0008006" key="3">
    <source>
        <dbReference type="Google" id="ProtNLM"/>
    </source>
</evidence>
<evidence type="ECO:0000313" key="2">
    <source>
        <dbReference type="Proteomes" id="UP000219467"/>
    </source>
</evidence>
<protein>
    <recommendedName>
        <fullName evidence="3">DUF721 domain-containing protein</fullName>
    </recommendedName>
</protein>
<reference evidence="2" key="1">
    <citation type="submission" date="2017-08" db="EMBL/GenBank/DDBJ databases">
        <authorList>
            <person name="Varghese N."/>
            <person name="Submissions S."/>
        </authorList>
    </citation>
    <scope>NUCLEOTIDE SEQUENCE [LARGE SCALE GENOMIC DNA]</scope>
    <source>
        <strain evidence="2">JA234</strain>
    </source>
</reference>
<dbReference type="EMBL" id="OAOQ01000004">
    <property type="protein sequence ID" value="SNX69592.1"/>
    <property type="molecule type" value="Genomic_DNA"/>
</dbReference>
<dbReference type="InterPro" id="IPR007922">
    <property type="entry name" value="DciA-like"/>
</dbReference>
<sequence length="177" mass="18963">MTRAPAPTPAKPKRRMRGFEAASGLLQDRIRQVGEKRGFAVTRLLTHWPEVAGTDLARITRPVKVGYAAREGLGATLTILVSSAHAPLVQMQLPALKERVNACYGYAAISRILLTQTAPAGFAEGQATFDPAPKAEKAPDPAVQARAAEAAAGVHDEGLRAALERLTMNFLTRTKAR</sequence>
<evidence type="ECO:0000313" key="1">
    <source>
        <dbReference type="EMBL" id="SNX69592.1"/>
    </source>
</evidence>
<keyword evidence="2" id="KW-1185">Reference proteome</keyword>
<proteinExistence type="predicted"/>
<dbReference type="Pfam" id="PF05258">
    <property type="entry name" value="DciA"/>
    <property type="match status" value="1"/>
</dbReference>
<dbReference type="OrthoDB" id="7160947at2"/>
<name>A0A285CPW0_9RHOB</name>
<organism evidence="1 2">
    <name type="scientific">Cereibacter ovatus</name>
    <dbReference type="NCBI Taxonomy" id="439529"/>
    <lineage>
        <taxon>Bacteria</taxon>
        <taxon>Pseudomonadati</taxon>
        <taxon>Pseudomonadota</taxon>
        <taxon>Alphaproteobacteria</taxon>
        <taxon>Rhodobacterales</taxon>
        <taxon>Paracoccaceae</taxon>
        <taxon>Cereibacter</taxon>
    </lineage>
</organism>
<dbReference type="Proteomes" id="UP000219467">
    <property type="component" value="Unassembled WGS sequence"/>
</dbReference>
<gene>
    <name evidence="1" type="ORF">SAMN05878503_104117</name>
</gene>
<dbReference type="RefSeq" id="WP_097029934.1">
    <property type="nucleotide sequence ID" value="NZ_OAOQ01000004.1"/>
</dbReference>
<accession>A0A285CPW0</accession>
<dbReference type="InterPro" id="IPR010593">
    <property type="entry name" value="DUF1159"/>
</dbReference>
<dbReference type="PIRSF" id="PIRSF032064">
    <property type="entry name" value="UCP032064"/>
    <property type="match status" value="1"/>
</dbReference>